<dbReference type="SUPFAM" id="SSF56349">
    <property type="entry name" value="DNA breaking-rejoining enzymes"/>
    <property type="match status" value="1"/>
</dbReference>
<dbReference type="PANTHER" id="PTHR30349:SF64">
    <property type="entry name" value="PROPHAGE INTEGRASE INTD-RELATED"/>
    <property type="match status" value="1"/>
</dbReference>
<dbReference type="InterPro" id="IPR004107">
    <property type="entry name" value="Integrase_SAM-like_N"/>
</dbReference>
<feature type="region of interest" description="Disordered" evidence="5">
    <location>
        <begin position="389"/>
        <end position="418"/>
    </location>
</feature>
<dbReference type="CDD" id="cd00397">
    <property type="entry name" value="DNA_BRE_C"/>
    <property type="match status" value="1"/>
</dbReference>
<evidence type="ECO:0000313" key="8">
    <source>
        <dbReference type="EMBL" id="MBJ6724400.1"/>
    </source>
</evidence>
<evidence type="ECO:0000256" key="2">
    <source>
        <dbReference type="ARBA" id="ARBA00023125"/>
    </source>
</evidence>
<dbReference type="Pfam" id="PF02899">
    <property type="entry name" value="Phage_int_SAM_1"/>
    <property type="match status" value="1"/>
</dbReference>
<dbReference type="InterPro" id="IPR013762">
    <property type="entry name" value="Integrase-like_cat_sf"/>
</dbReference>
<dbReference type="Pfam" id="PF00589">
    <property type="entry name" value="Phage_integrase"/>
    <property type="match status" value="1"/>
</dbReference>
<dbReference type="AlphaFoldDB" id="A0A8J7JL15"/>
<dbReference type="InterPro" id="IPR044068">
    <property type="entry name" value="CB"/>
</dbReference>
<evidence type="ECO:0000313" key="9">
    <source>
        <dbReference type="Proteomes" id="UP000636888"/>
    </source>
</evidence>
<organism evidence="8 9">
    <name type="scientific">Geomesophilobacter sediminis</name>
    <dbReference type="NCBI Taxonomy" id="2798584"/>
    <lineage>
        <taxon>Bacteria</taxon>
        <taxon>Pseudomonadati</taxon>
        <taxon>Thermodesulfobacteriota</taxon>
        <taxon>Desulfuromonadia</taxon>
        <taxon>Geobacterales</taxon>
        <taxon>Geobacteraceae</taxon>
        <taxon>Geomesophilobacter</taxon>
    </lineage>
</organism>
<feature type="domain" description="Core-binding (CB)" evidence="7">
    <location>
        <begin position="56"/>
        <end position="161"/>
    </location>
</feature>
<feature type="domain" description="Tyr recombinase" evidence="6">
    <location>
        <begin position="186"/>
        <end position="379"/>
    </location>
</feature>
<reference evidence="8" key="1">
    <citation type="submission" date="2020-12" db="EMBL/GenBank/DDBJ databases">
        <title>Geomonas sp. Red875, isolated from river sediment.</title>
        <authorList>
            <person name="Xu Z."/>
            <person name="Zhang Z."/>
            <person name="Masuda Y."/>
            <person name="Itoh H."/>
            <person name="Senoo K."/>
        </authorList>
    </citation>
    <scope>NUCLEOTIDE SEQUENCE</scope>
    <source>
        <strain evidence="8">Red875</strain>
    </source>
</reference>
<dbReference type="InterPro" id="IPR050090">
    <property type="entry name" value="Tyrosine_recombinase_XerCD"/>
</dbReference>
<dbReference type="PANTHER" id="PTHR30349">
    <property type="entry name" value="PHAGE INTEGRASE-RELATED"/>
    <property type="match status" value="1"/>
</dbReference>
<dbReference type="Gene3D" id="1.10.443.10">
    <property type="entry name" value="Intergrase catalytic core"/>
    <property type="match status" value="1"/>
</dbReference>
<evidence type="ECO:0000256" key="1">
    <source>
        <dbReference type="ARBA" id="ARBA00022908"/>
    </source>
</evidence>
<evidence type="ECO:0000256" key="3">
    <source>
        <dbReference type="ARBA" id="ARBA00023172"/>
    </source>
</evidence>
<dbReference type="InterPro" id="IPR002104">
    <property type="entry name" value="Integrase_catalytic"/>
</dbReference>
<dbReference type="GO" id="GO:0006310">
    <property type="term" value="P:DNA recombination"/>
    <property type="evidence" value="ECO:0007669"/>
    <property type="project" value="UniProtKB-KW"/>
</dbReference>
<keyword evidence="2 4" id="KW-0238">DNA-binding</keyword>
<dbReference type="PROSITE" id="PS51900">
    <property type="entry name" value="CB"/>
    <property type="match status" value="1"/>
</dbReference>
<dbReference type="Proteomes" id="UP000636888">
    <property type="component" value="Unassembled WGS sequence"/>
</dbReference>
<keyword evidence="1" id="KW-0229">DNA integration</keyword>
<name>A0A8J7JL15_9BACT</name>
<comment type="caution">
    <text evidence="8">The sequence shown here is derived from an EMBL/GenBank/DDBJ whole genome shotgun (WGS) entry which is preliminary data.</text>
</comment>
<dbReference type="GO" id="GO:0015074">
    <property type="term" value="P:DNA integration"/>
    <property type="evidence" value="ECO:0007669"/>
    <property type="project" value="UniProtKB-KW"/>
</dbReference>
<keyword evidence="9" id="KW-1185">Reference proteome</keyword>
<proteinExistence type="predicted"/>
<feature type="compositionally biased region" description="Polar residues" evidence="5">
    <location>
        <begin position="389"/>
        <end position="413"/>
    </location>
</feature>
<evidence type="ECO:0000256" key="4">
    <source>
        <dbReference type="PROSITE-ProRule" id="PRU01248"/>
    </source>
</evidence>
<dbReference type="EMBL" id="JAEMHM010000005">
    <property type="protein sequence ID" value="MBJ6724400.1"/>
    <property type="molecule type" value="Genomic_DNA"/>
</dbReference>
<dbReference type="RefSeq" id="WP_199383252.1">
    <property type="nucleotide sequence ID" value="NZ_JAEMHM010000005.1"/>
</dbReference>
<evidence type="ECO:0000259" key="7">
    <source>
        <dbReference type="PROSITE" id="PS51900"/>
    </source>
</evidence>
<accession>A0A8J7JL15</accession>
<evidence type="ECO:0000259" key="6">
    <source>
        <dbReference type="PROSITE" id="PS51898"/>
    </source>
</evidence>
<dbReference type="PROSITE" id="PS51898">
    <property type="entry name" value="TYR_RECOMBINASE"/>
    <property type="match status" value="1"/>
</dbReference>
<dbReference type="GO" id="GO:0003677">
    <property type="term" value="F:DNA binding"/>
    <property type="evidence" value="ECO:0007669"/>
    <property type="project" value="UniProtKB-UniRule"/>
</dbReference>
<protein>
    <submittedName>
        <fullName evidence="8">Site-specific integrase</fullName>
    </submittedName>
</protein>
<gene>
    <name evidence="8" type="ORF">JFN93_06745</name>
</gene>
<sequence>MACLRKKGNKYYIKDYIDRKEKWIKTGTGDQRIAEAKLKKYELDKLDGLSPFPTKTPLQDVLSGFCKYLRGVSRSENYTKDLSRLRIIFGPACADLGGPVDDADTDALPDDGLGIRVKYLEDITTCKVTDFLDDLVEERALSPKTVNNYREMLLRFVNWAISQKGKRFPGGINPVDAVAVREVKPVPISYLSMKEIRQQLEALAKLPVLQAMVAILIYAGLRREELLWLRTCDIVKCGESFRILVRAKIVDGVYWRPKNKKDRYVPVSPTLLPYLERLLPKDSEDRWLFATPTGQRWDRDNFSTMLRDANQEAARKQAEEGQAPMPIWSCLDFRHTFGTMLASRGVSLYIVAEWMGNSPDVCRKHYAALVEEMTDKYADFTNPPGVVAANSSSCEVEPNQPTAPANHPDSSPVGSPGKVIRTRPALRLVVNR</sequence>
<evidence type="ECO:0000256" key="5">
    <source>
        <dbReference type="SAM" id="MobiDB-lite"/>
    </source>
</evidence>
<keyword evidence="3" id="KW-0233">DNA recombination</keyword>
<dbReference type="InterPro" id="IPR011010">
    <property type="entry name" value="DNA_brk_join_enz"/>
</dbReference>